<dbReference type="EMBL" id="JACHIA010000001">
    <property type="protein sequence ID" value="MBB6068759.1"/>
    <property type="molecule type" value="Genomic_DNA"/>
</dbReference>
<dbReference type="GO" id="GO:0003677">
    <property type="term" value="F:DNA binding"/>
    <property type="evidence" value="ECO:0007669"/>
    <property type="project" value="InterPro"/>
</dbReference>
<dbReference type="Pfam" id="PF02452">
    <property type="entry name" value="PemK_toxin"/>
    <property type="match status" value="1"/>
</dbReference>
<dbReference type="InterPro" id="IPR011067">
    <property type="entry name" value="Plasmid_toxin/cell-grow_inhib"/>
</dbReference>
<proteinExistence type="predicted"/>
<comment type="caution">
    <text evidence="1">The sequence shown here is derived from an EMBL/GenBank/DDBJ whole genome shotgun (WGS) entry which is preliminary data.</text>
</comment>
<evidence type="ECO:0000313" key="1">
    <source>
        <dbReference type="EMBL" id="MBB6068759.1"/>
    </source>
</evidence>
<dbReference type="GO" id="GO:0004519">
    <property type="term" value="F:endonuclease activity"/>
    <property type="evidence" value="ECO:0007669"/>
    <property type="project" value="UniProtKB-KW"/>
</dbReference>
<organism evidence="1 2">
    <name type="scientific">Longimicrobium terrae</name>
    <dbReference type="NCBI Taxonomy" id="1639882"/>
    <lineage>
        <taxon>Bacteria</taxon>
        <taxon>Pseudomonadati</taxon>
        <taxon>Gemmatimonadota</taxon>
        <taxon>Longimicrobiia</taxon>
        <taxon>Longimicrobiales</taxon>
        <taxon>Longimicrobiaceae</taxon>
        <taxon>Longimicrobium</taxon>
    </lineage>
</organism>
<sequence>MLCVVLTSNLRLAEAPGNVLVSAKAAGLPKDSVANVSQLITLDRTFLDDQIGRLPPRLLNAVDAGLKLVLGLS</sequence>
<name>A0A841GR93_9BACT</name>
<keyword evidence="1" id="KW-0255">Endonuclease</keyword>
<gene>
    <name evidence="1" type="ORF">HNQ61_000370</name>
</gene>
<keyword evidence="1" id="KW-0540">Nuclease</keyword>
<dbReference type="SUPFAM" id="SSF50118">
    <property type="entry name" value="Cell growth inhibitor/plasmid maintenance toxic component"/>
    <property type="match status" value="1"/>
</dbReference>
<reference evidence="1 2" key="1">
    <citation type="submission" date="2020-08" db="EMBL/GenBank/DDBJ databases">
        <title>Genomic Encyclopedia of Type Strains, Phase IV (KMG-IV): sequencing the most valuable type-strain genomes for metagenomic binning, comparative biology and taxonomic classification.</title>
        <authorList>
            <person name="Goeker M."/>
        </authorList>
    </citation>
    <scope>NUCLEOTIDE SEQUENCE [LARGE SCALE GENOMIC DNA]</scope>
    <source>
        <strain evidence="1 2">DSM 29007</strain>
    </source>
</reference>
<dbReference type="Gene3D" id="2.30.30.110">
    <property type="match status" value="1"/>
</dbReference>
<keyword evidence="2" id="KW-1185">Reference proteome</keyword>
<protein>
    <submittedName>
        <fullName evidence="1">mRNA-degrading endonuclease toxin of MazEF toxin-antitoxin module</fullName>
    </submittedName>
</protein>
<keyword evidence="1" id="KW-0378">Hydrolase</keyword>
<accession>A0A841GR93</accession>
<dbReference type="InterPro" id="IPR003477">
    <property type="entry name" value="PemK-like"/>
</dbReference>
<dbReference type="AlphaFoldDB" id="A0A841GR93"/>
<dbReference type="Proteomes" id="UP000582837">
    <property type="component" value="Unassembled WGS sequence"/>
</dbReference>
<evidence type="ECO:0000313" key="2">
    <source>
        <dbReference type="Proteomes" id="UP000582837"/>
    </source>
</evidence>